<dbReference type="InterPro" id="IPR017771">
    <property type="entry name" value="Cyanamide_hydratase_HD"/>
</dbReference>
<gene>
    <name evidence="1" type="ORF">OHK93_004873</name>
</gene>
<sequence>MTTAKDVHGWTAVPRNADMVLKDNISSSASLRAITVEEIEIPCSSLAKKVVAYAERELNEQTFNHSMRVYLYDVLKDKEFASPTEQAEAVAEAVIRHQDIGTDGKITTLGQLIQLATILDNTGLRADLLHPATIEDVIKHYPRTGWSSCFAAVIRKENSLKPWAHTTALGEEEFPRKVMDNEIGKKWD</sequence>
<comment type="caution">
    <text evidence="1">The sequence shown here is derived from an EMBL/GenBank/DDBJ whole genome shotgun (WGS) entry which is preliminary data.</text>
</comment>
<accession>A0AA43QVJ1</accession>
<dbReference type="Proteomes" id="UP001161017">
    <property type="component" value="Unassembled WGS sequence"/>
</dbReference>
<organism evidence="1 2">
    <name type="scientific">Ramalina farinacea</name>
    <dbReference type="NCBI Taxonomy" id="258253"/>
    <lineage>
        <taxon>Eukaryota</taxon>
        <taxon>Fungi</taxon>
        <taxon>Dikarya</taxon>
        <taxon>Ascomycota</taxon>
        <taxon>Pezizomycotina</taxon>
        <taxon>Lecanoromycetes</taxon>
        <taxon>OSLEUM clade</taxon>
        <taxon>Lecanoromycetidae</taxon>
        <taxon>Lecanorales</taxon>
        <taxon>Lecanorineae</taxon>
        <taxon>Ramalinaceae</taxon>
        <taxon>Ramalina</taxon>
    </lineage>
</organism>
<dbReference type="PANTHER" id="PTHR35569">
    <property type="entry name" value="CYANAMIDE HYDRATASE DDI2-RELATED"/>
    <property type="match status" value="1"/>
</dbReference>
<proteinExistence type="predicted"/>
<evidence type="ECO:0000313" key="2">
    <source>
        <dbReference type="Proteomes" id="UP001161017"/>
    </source>
</evidence>
<dbReference type="AlphaFoldDB" id="A0AA43QVJ1"/>
<reference evidence="1" key="1">
    <citation type="journal article" date="2023" name="Genome Biol. Evol.">
        <title>First Whole Genome Sequence and Flow Cytometry Genome Size Data for the Lichen-Forming Fungus Ramalina farinacea (Ascomycota).</title>
        <authorList>
            <person name="Llewellyn T."/>
            <person name="Mian S."/>
            <person name="Hill R."/>
            <person name="Leitch I.J."/>
            <person name="Gaya E."/>
        </authorList>
    </citation>
    <scope>NUCLEOTIDE SEQUENCE</scope>
    <source>
        <strain evidence="1">LIQ254RAFAR</strain>
    </source>
</reference>
<name>A0AA43QVJ1_9LECA</name>
<dbReference type="EMBL" id="JAPUFD010000023">
    <property type="protein sequence ID" value="MDI1493087.1"/>
    <property type="molecule type" value="Genomic_DNA"/>
</dbReference>
<dbReference type="NCBIfam" id="TIGR03401">
    <property type="entry name" value="cyanamide_fam"/>
    <property type="match status" value="1"/>
</dbReference>
<protein>
    <submittedName>
        <fullName evidence="1">Uncharacterized protein</fullName>
    </submittedName>
</protein>
<dbReference type="PANTHER" id="PTHR35569:SF1">
    <property type="entry name" value="CYANAMIDE HYDRATASE DDI2-RELATED"/>
    <property type="match status" value="1"/>
</dbReference>
<evidence type="ECO:0000313" key="1">
    <source>
        <dbReference type="EMBL" id="MDI1493087.1"/>
    </source>
</evidence>
<keyword evidence="2" id="KW-1185">Reference proteome</keyword>